<dbReference type="Proteomes" id="UP000220102">
    <property type="component" value="Unassembled WGS sequence"/>
</dbReference>
<reference evidence="1 2" key="1">
    <citation type="submission" date="2017-10" db="EMBL/GenBank/DDBJ databases">
        <title>Draft genome of Longibacter Salinarum.</title>
        <authorList>
            <person name="Goh K.M."/>
            <person name="Shamsir M.S."/>
            <person name="Lim S.W."/>
        </authorList>
    </citation>
    <scope>NUCLEOTIDE SEQUENCE [LARGE SCALE GENOMIC DNA]</scope>
    <source>
        <strain evidence="1 2">KCTC 52045</strain>
    </source>
</reference>
<proteinExistence type="predicted"/>
<gene>
    <name evidence="1" type="ORF">CRI94_07120</name>
</gene>
<organism evidence="1 2">
    <name type="scientific">Longibacter salinarum</name>
    <dbReference type="NCBI Taxonomy" id="1850348"/>
    <lineage>
        <taxon>Bacteria</taxon>
        <taxon>Pseudomonadati</taxon>
        <taxon>Rhodothermota</taxon>
        <taxon>Rhodothermia</taxon>
        <taxon>Rhodothermales</taxon>
        <taxon>Salisaetaceae</taxon>
        <taxon>Longibacter</taxon>
    </lineage>
</organism>
<protein>
    <recommendedName>
        <fullName evidence="3">Deoxyribose-phosphate aldolase</fullName>
    </recommendedName>
</protein>
<name>A0A2A8CZN1_9BACT</name>
<dbReference type="AlphaFoldDB" id="A0A2A8CZN1"/>
<dbReference type="InterPro" id="IPR045444">
    <property type="entry name" value="DUF6503"/>
</dbReference>
<keyword evidence="2" id="KW-1185">Reference proteome</keyword>
<sequence>MIQKAIAAHGGSVLDTSVVTFDFRGAQFRLVHDEGRFRYVRRTTDSLGQTVREVLSNDSLYREVNGDTVSLSAEERESMNTTVNSVSYFALLPYKLSDPAVNAQRLGVDTVRSTPYYRVEVTFASEGGGQDWEDRFVYWFDTESYHMDFLAYAYGLGGDEEPGHRFREAYNVREIENVRIADYKNYTDTTITPSTIENYARRLSASTLQEVSRVELDSVRVTTLRDGR</sequence>
<evidence type="ECO:0000313" key="1">
    <source>
        <dbReference type="EMBL" id="PEN14080.1"/>
    </source>
</evidence>
<dbReference type="Pfam" id="PF20113">
    <property type="entry name" value="DUF6503"/>
    <property type="match status" value="1"/>
</dbReference>
<dbReference type="EMBL" id="PDEQ01000003">
    <property type="protein sequence ID" value="PEN14080.1"/>
    <property type="molecule type" value="Genomic_DNA"/>
</dbReference>
<evidence type="ECO:0000313" key="2">
    <source>
        <dbReference type="Proteomes" id="UP000220102"/>
    </source>
</evidence>
<evidence type="ECO:0008006" key="3">
    <source>
        <dbReference type="Google" id="ProtNLM"/>
    </source>
</evidence>
<comment type="caution">
    <text evidence="1">The sequence shown here is derived from an EMBL/GenBank/DDBJ whole genome shotgun (WGS) entry which is preliminary data.</text>
</comment>
<accession>A0A2A8CZN1</accession>
<dbReference type="OrthoDB" id="982433at2"/>